<feature type="transmembrane region" description="Helical" evidence="1">
    <location>
        <begin position="12"/>
        <end position="27"/>
    </location>
</feature>
<name>A0A6M6BEA8_9BACT</name>
<keyword evidence="3" id="KW-1185">Reference proteome</keyword>
<dbReference type="EMBL" id="CP053538">
    <property type="protein sequence ID" value="QJX46537.1"/>
    <property type="molecule type" value="Genomic_DNA"/>
</dbReference>
<dbReference type="RefSeq" id="WP_171590646.1">
    <property type="nucleotide sequence ID" value="NZ_CP053538.1"/>
</dbReference>
<evidence type="ECO:0000256" key="1">
    <source>
        <dbReference type="SAM" id="Phobius"/>
    </source>
</evidence>
<dbReference type="AlphaFoldDB" id="A0A6M6BEA8"/>
<evidence type="ECO:0000313" key="2">
    <source>
        <dbReference type="EMBL" id="QJX46537.1"/>
    </source>
</evidence>
<dbReference type="Proteomes" id="UP000501623">
    <property type="component" value="Chromosome"/>
</dbReference>
<evidence type="ECO:0000313" key="3">
    <source>
        <dbReference type="Proteomes" id="UP000501623"/>
    </source>
</evidence>
<sequence>MQEKGRGFPNWGYVLLGALAFAGFYFIKNMGQRTILKAVLGEPADLINKAMSSARVSSRITSRTGRITAKNFKLEKLGAKKDSLSFRFFLDGERADATVRLWMAKRPSGDWEIIKSDTVFTE</sequence>
<reference evidence="2 3" key="1">
    <citation type="submission" date="2020-05" db="EMBL/GenBank/DDBJ databases">
        <title>Complete genome sequence of Hymenobacter sp. TS19 in Coasted Sand Dune.</title>
        <authorList>
            <person name="Lee J.-H."/>
            <person name="Jung J.-H."/>
            <person name="Jeong S."/>
            <person name="Zhao L."/>
            <person name="Kim M.-K."/>
            <person name="Seo H.-S."/>
            <person name="Lim S."/>
        </authorList>
    </citation>
    <scope>NUCLEOTIDE SEQUENCE [LARGE SCALE GENOMIC DNA]</scope>
    <source>
        <strain evidence="2 3">TS19</strain>
    </source>
</reference>
<keyword evidence="1" id="KW-0812">Transmembrane</keyword>
<proteinExistence type="predicted"/>
<keyword evidence="1" id="KW-1133">Transmembrane helix</keyword>
<organism evidence="2 3">
    <name type="scientific">Hymenobacter taeanensis</name>
    <dbReference type="NCBI Taxonomy" id="2735321"/>
    <lineage>
        <taxon>Bacteria</taxon>
        <taxon>Pseudomonadati</taxon>
        <taxon>Bacteroidota</taxon>
        <taxon>Cytophagia</taxon>
        <taxon>Cytophagales</taxon>
        <taxon>Hymenobacteraceae</taxon>
        <taxon>Hymenobacter</taxon>
    </lineage>
</organism>
<dbReference type="KEGG" id="hts:HMJ29_06130"/>
<accession>A0A6M6BEA8</accession>
<protein>
    <submittedName>
        <fullName evidence="2">Uncharacterized protein</fullName>
    </submittedName>
</protein>
<keyword evidence="1" id="KW-0472">Membrane</keyword>
<gene>
    <name evidence="2" type="ORF">HMJ29_06130</name>
</gene>